<evidence type="ECO:0000313" key="2">
    <source>
        <dbReference type="EMBL" id="BAT29132.1"/>
    </source>
</evidence>
<keyword evidence="1" id="KW-0812">Transmembrane</keyword>
<reference evidence="2" key="1">
    <citation type="journal article" date="2015" name="Proc. Natl. Acad. Sci. U.S.A.">
        <title>Bacterial clade with the ribosomal RNA operon on a small plasmid rather than the chromosome.</title>
        <authorList>
            <person name="Anda M."/>
            <person name="Ohtsubo Y."/>
            <person name="Okubo T."/>
            <person name="Sugawara M."/>
            <person name="Nagata Y."/>
            <person name="Tsuda M."/>
            <person name="Minamisawa K."/>
            <person name="Mitsui H."/>
        </authorList>
    </citation>
    <scope>NUCLEOTIDE SEQUENCE</scope>
    <source>
        <strain evidence="2">DSM 21871</strain>
    </source>
</reference>
<keyword evidence="1" id="KW-0472">Membrane</keyword>
<dbReference type="InterPro" id="IPR007047">
    <property type="entry name" value="Flp_Fap"/>
</dbReference>
<name>A0A0P0Z4T1_9HYPH</name>
<dbReference type="Pfam" id="PF04964">
    <property type="entry name" value="Flp_Fap"/>
    <property type="match status" value="1"/>
</dbReference>
<feature type="transmembrane region" description="Helical" evidence="1">
    <location>
        <begin position="20"/>
        <end position="38"/>
    </location>
</feature>
<accession>A0A0P0Z4T1</accession>
<dbReference type="EMBL" id="LC066379">
    <property type="protein sequence ID" value="BAT29132.1"/>
    <property type="molecule type" value="Genomic_DNA"/>
</dbReference>
<organism evidence="2">
    <name type="scientific">Aurantimonas manganoxydans</name>
    <dbReference type="NCBI Taxonomy" id="651183"/>
    <lineage>
        <taxon>Bacteria</taxon>
        <taxon>Pseudomonadati</taxon>
        <taxon>Pseudomonadota</taxon>
        <taxon>Alphaproteobacteria</taxon>
        <taxon>Hyphomicrobiales</taxon>
        <taxon>Aurantimonadaceae</taxon>
        <taxon>Aurantimonas</taxon>
    </lineage>
</organism>
<sequence>MSKLFARFAKDESGATAIEYGLIAAIMAVALIAAFPFVTGGLTTSFTNIGTMLGSTPAAIK</sequence>
<evidence type="ECO:0000256" key="1">
    <source>
        <dbReference type="SAM" id="Phobius"/>
    </source>
</evidence>
<proteinExistence type="predicted"/>
<protein>
    <submittedName>
        <fullName evidence="2">Flp pilus assembly protein</fullName>
    </submittedName>
</protein>
<dbReference type="AlphaFoldDB" id="A0A0P0Z4T1"/>
<keyword evidence="1" id="KW-1133">Transmembrane helix</keyword>